<dbReference type="PANTHER" id="PTHR43333">
    <property type="entry name" value="2-HACID_DH_C DOMAIN-CONTAINING PROTEIN"/>
    <property type="match status" value="1"/>
</dbReference>
<dbReference type="GO" id="GO:0051287">
    <property type="term" value="F:NAD binding"/>
    <property type="evidence" value="ECO:0007669"/>
    <property type="project" value="InterPro"/>
</dbReference>
<dbReference type="Pfam" id="PF00389">
    <property type="entry name" value="2-Hacid_dh"/>
    <property type="match status" value="1"/>
</dbReference>
<dbReference type="PROSITE" id="PS00671">
    <property type="entry name" value="D_2_HYDROXYACID_DH_3"/>
    <property type="match status" value="1"/>
</dbReference>
<evidence type="ECO:0000256" key="2">
    <source>
        <dbReference type="ARBA" id="ARBA00023027"/>
    </source>
</evidence>
<protein>
    <submittedName>
        <fullName evidence="6">Hydroxyacid dehydrogenase</fullName>
    </submittedName>
</protein>
<dbReference type="GO" id="GO:0016616">
    <property type="term" value="F:oxidoreductase activity, acting on the CH-OH group of donors, NAD or NADP as acceptor"/>
    <property type="evidence" value="ECO:0007669"/>
    <property type="project" value="InterPro"/>
</dbReference>
<dbReference type="InterPro" id="IPR029753">
    <property type="entry name" value="D-isomer_DH_CS"/>
</dbReference>
<proteinExistence type="inferred from homology"/>
<dbReference type="Pfam" id="PF02826">
    <property type="entry name" value="2-Hacid_dh_C"/>
    <property type="match status" value="1"/>
</dbReference>
<keyword evidence="2" id="KW-0520">NAD</keyword>
<accession>A0A1S8DFA0</accession>
<evidence type="ECO:0000256" key="1">
    <source>
        <dbReference type="ARBA" id="ARBA00023002"/>
    </source>
</evidence>
<keyword evidence="1 3" id="KW-0560">Oxidoreductase</keyword>
<comment type="caution">
    <text evidence="6">The sequence shown here is derived from an EMBL/GenBank/DDBJ whole genome shotgun (WGS) entry which is preliminary data.</text>
</comment>
<name>A0A1S8DFA0_9GAMM</name>
<dbReference type="Gene3D" id="3.40.50.720">
    <property type="entry name" value="NAD(P)-binding Rossmann-like Domain"/>
    <property type="match status" value="2"/>
</dbReference>
<feature type="domain" description="D-isomer specific 2-hydroxyacid dehydrogenase catalytic" evidence="4">
    <location>
        <begin position="24"/>
        <end position="312"/>
    </location>
</feature>
<dbReference type="AlphaFoldDB" id="A0A1S8DFA0"/>
<evidence type="ECO:0000313" key="7">
    <source>
        <dbReference type="Proteomes" id="UP000242847"/>
    </source>
</evidence>
<evidence type="ECO:0000313" key="6">
    <source>
        <dbReference type="EMBL" id="ONM43549.1"/>
    </source>
</evidence>
<dbReference type="EMBL" id="MUBC01000026">
    <property type="protein sequence ID" value="ONM43549.1"/>
    <property type="molecule type" value="Genomic_DNA"/>
</dbReference>
<dbReference type="InterPro" id="IPR006140">
    <property type="entry name" value="D-isomer_DH_NAD-bd"/>
</dbReference>
<dbReference type="STRING" id="254161.SAMN05216256_1024"/>
<comment type="similarity">
    <text evidence="3">Belongs to the D-isomer specific 2-hydroxyacid dehydrogenase family.</text>
</comment>
<evidence type="ECO:0000256" key="3">
    <source>
        <dbReference type="RuleBase" id="RU003719"/>
    </source>
</evidence>
<dbReference type="OrthoDB" id="9787219at2"/>
<sequence>MTRILVLVAHGEEPLPGLDDLPTTVELRTVSDEADLREHLPQTDVLVVTDFRTGLLEGCWPAEHSIRWVHATSAGVDALMFPALWDSDVLLTNARGVFDLGIAEYVLGAVLMHAKDSLGNLRLQRQHQWQHRETALAARQHALVIGAGSIGSEVARLLAALDIEVTGIARTAREAPHFTRVLANDQLDAVLPEADVVIITAPLTEGTRGLINRDRLALMRRDALLVNVGRGAIVVTDDLVDALQQRQLGAAVLDVVDPEPLPAGHALWDMPNVMLSAHMAGDFIGWRRALGEQFMANLHRWLADEPLHNRVNRGK</sequence>
<dbReference type="SUPFAM" id="SSF51735">
    <property type="entry name" value="NAD(P)-binding Rossmann-fold domains"/>
    <property type="match status" value="1"/>
</dbReference>
<gene>
    <name evidence="6" type="ORF">BXT89_12505</name>
</gene>
<dbReference type="PANTHER" id="PTHR43333:SF1">
    <property type="entry name" value="D-ISOMER SPECIFIC 2-HYDROXYACID DEHYDROGENASE NAD-BINDING DOMAIN-CONTAINING PROTEIN"/>
    <property type="match status" value="1"/>
</dbReference>
<dbReference type="Proteomes" id="UP000242847">
    <property type="component" value="Unassembled WGS sequence"/>
</dbReference>
<reference evidence="6 7" key="1">
    <citation type="submission" date="2017-01" db="EMBL/GenBank/DDBJ databases">
        <title>Draft genome sequence of Pseudomonas pachastrellae type strain CCUG 46540T from a deep sea.</title>
        <authorList>
            <person name="Gomila M."/>
            <person name="Mulet M."/>
            <person name="Lalucat J."/>
            <person name="Garcia-Valdes E."/>
        </authorList>
    </citation>
    <scope>NUCLEOTIDE SEQUENCE [LARGE SCALE GENOMIC DNA]</scope>
    <source>
        <strain evidence="6 7">CCUG 46540</strain>
    </source>
</reference>
<evidence type="ECO:0000259" key="4">
    <source>
        <dbReference type="Pfam" id="PF00389"/>
    </source>
</evidence>
<keyword evidence="7" id="KW-1185">Reference proteome</keyword>
<feature type="domain" description="D-isomer specific 2-hydroxyacid dehydrogenase NAD-binding" evidence="5">
    <location>
        <begin position="108"/>
        <end position="280"/>
    </location>
</feature>
<organism evidence="6 7">
    <name type="scientific">Halopseudomonas pachastrellae</name>
    <dbReference type="NCBI Taxonomy" id="254161"/>
    <lineage>
        <taxon>Bacteria</taxon>
        <taxon>Pseudomonadati</taxon>
        <taxon>Pseudomonadota</taxon>
        <taxon>Gammaproteobacteria</taxon>
        <taxon>Pseudomonadales</taxon>
        <taxon>Pseudomonadaceae</taxon>
        <taxon>Halopseudomonas</taxon>
    </lineage>
</organism>
<dbReference type="InterPro" id="IPR036291">
    <property type="entry name" value="NAD(P)-bd_dom_sf"/>
</dbReference>
<evidence type="ECO:0000259" key="5">
    <source>
        <dbReference type="Pfam" id="PF02826"/>
    </source>
</evidence>
<dbReference type="RefSeq" id="WP_083728004.1">
    <property type="nucleotide sequence ID" value="NZ_FOUD01000002.1"/>
</dbReference>
<dbReference type="InterPro" id="IPR006139">
    <property type="entry name" value="D-isomer_2_OHA_DH_cat_dom"/>
</dbReference>
<dbReference type="SUPFAM" id="SSF52283">
    <property type="entry name" value="Formate/glycerate dehydrogenase catalytic domain-like"/>
    <property type="match status" value="1"/>
</dbReference>
<dbReference type="CDD" id="cd05300">
    <property type="entry name" value="2-Hacid_dh_1"/>
    <property type="match status" value="1"/>
</dbReference>